<keyword evidence="6 8" id="KW-0012">Acyltransferase</keyword>
<comment type="subcellular location">
    <subcellularLocation>
        <location evidence="8">Cytoplasm</location>
    </subcellularLocation>
</comment>
<feature type="binding site" evidence="8">
    <location>
        <position position="183"/>
    </location>
    <ligand>
        <name>substrate</name>
    </ligand>
</feature>
<evidence type="ECO:0000256" key="1">
    <source>
        <dbReference type="ARBA" id="ARBA00022490"/>
    </source>
</evidence>
<evidence type="ECO:0000256" key="2">
    <source>
        <dbReference type="ARBA" id="ARBA00022679"/>
    </source>
</evidence>
<dbReference type="GO" id="GO:0005506">
    <property type="term" value="F:iron ion binding"/>
    <property type="evidence" value="ECO:0007669"/>
    <property type="project" value="UniProtKB-UniRule"/>
</dbReference>
<feature type="domain" description="Gcp-like" evidence="9">
    <location>
        <begin position="24"/>
        <end position="306"/>
    </location>
</feature>
<keyword evidence="10" id="KW-0378">Hydrolase</keyword>
<gene>
    <name evidence="8" type="primary">tsaD</name>
    <name evidence="10" type="ordered locus">Spirs_1796</name>
</gene>
<dbReference type="SUPFAM" id="SSF53067">
    <property type="entry name" value="Actin-like ATPase domain"/>
    <property type="match status" value="1"/>
</dbReference>
<dbReference type="KEGG" id="ssm:Spirs_1796"/>
<keyword evidence="5 8" id="KW-0408">Iron</keyword>
<feature type="binding site" evidence="8">
    <location>
        <position position="179"/>
    </location>
    <ligand>
        <name>substrate</name>
    </ligand>
</feature>
<dbReference type="RefSeq" id="WP_013254386.1">
    <property type="nucleotide sequence ID" value="NC_014364.1"/>
</dbReference>
<comment type="catalytic activity">
    <reaction evidence="7 8">
        <text>L-threonylcarbamoyladenylate + adenosine(37) in tRNA = N(6)-L-threonylcarbamoyladenosine(37) in tRNA + AMP + H(+)</text>
        <dbReference type="Rhea" id="RHEA:37059"/>
        <dbReference type="Rhea" id="RHEA-COMP:10162"/>
        <dbReference type="Rhea" id="RHEA-COMP:10163"/>
        <dbReference type="ChEBI" id="CHEBI:15378"/>
        <dbReference type="ChEBI" id="CHEBI:73682"/>
        <dbReference type="ChEBI" id="CHEBI:74411"/>
        <dbReference type="ChEBI" id="CHEBI:74418"/>
        <dbReference type="ChEBI" id="CHEBI:456215"/>
        <dbReference type="EC" id="2.3.1.234"/>
    </reaction>
</comment>
<keyword evidence="11" id="KW-1185">Reference proteome</keyword>
<organism evidence="10 11">
    <name type="scientific">Sediminispirochaeta smaragdinae (strain DSM 11293 / JCM 15392 / SEBR 4228)</name>
    <name type="common">Spirochaeta smaragdinae</name>
    <dbReference type="NCBI Taxonomy" id="573413"/>
    <lineage>
        <taxon>Bacteria</taxon>
        <taxon>Pseudomonadati</taxon>
        <taxon>Spirochaetota</taxon>
        <taxon>Spirochaetia</taxon>
        <taxon>Spirochaetales</taxon>
        <taxon>Spirochaetaceae</taxon>
        <taxon>Sediminispirochaeta</taxon>
    </lineage>
</organism>
<feature type="binding site" evidence="8">
    <location>
        <begin position="133"/>
        <end position="137"/>
    </location>
    <ligand>
        <name>substrate</name>
    </ligand>
</feature>
<evidence type="ECO:0000256" key="3">
    <source>
        <dbReference type="ARBA" id="ARBA00022694"/>
    </source>
</evidence>
<dbReference type="STRING" id="573413.Spirs_1796"/>
<dbReference type="GO" id="GO:0002949">
    <property type="term" value="P:tRNA threonylcarbamoyladenosine modification"/>
    <property type="evidence" value="ECO:0007669"/>
    <property type="project" value="UniProtKB-UniRule"/>
</dbReference>
<dbReference type="EC" id="2.3.1.234" evidence="8"/>
<keyword evidence="2 8" id="KW-0808">Transferase</keyword>
<dbReference type="AlphaFoldDB" id="E1R1A2"/>
<dbReference type="GO" id="GO:0061711">
    <property type="term" value="F:tRNA N(6)-L-threonylcarbamoyladenine synthase activity"/>
    <property type="evidence" value="ECO:0007669"/>
    <property type="project" value="UniProtKB-EC"/>
</dbReference>
<dbReference type="PANTHER" id="PTHR11735:SF6">
    <property type="entry name" value="TRNA N6-ADENOSINE THREONYLCARBAMOYLTRANSFERASE, MITOCHONDRIAL"/>
    <property type="match status" value="1"/>
</dbReference>
<keyword evidence="4 8" id="KW-0479">Metal-binding</keyword>
<feature type="binding site" evidence="8">
    <location>
        <position position="166"/>
    </location>
    <ligand>
        <name>substrate</name>
    </ligand>
</feature>
<dbReference type="GO" id="GO:0005737">
    <property type="term" value="C:cytoplasm"/>
    <property type="evidence" value="ECO:0007669"/>
    <property type="project" value="UniProtKB-SubCell"/>
</dbReference>
<dbReference type="InterPro" id="IPR017861">
    <property type="entry name" value="KAE1/TsaD"/>
</dbReference>
<dbReference type="FunFam" id="3.30.420.40:FF:000040">
    <property type="entry name" value="tRNA N6-adenosine threonylcarbamoyltransferase"/>
    <property type="match status" value="1"/>
</dbReference>
<evidence type="ECO:0000256" key="7">
    <source>
        <dbReference type="ARBA" id="ARBA00048117"/>
    </source>
</evidence>
<dbReference type="EMBL" id="CP002116">
    <property type="protein sequence ID" value="ADK80922.1"/>
    <property type="molecule type" value="Genomic_DNA"/>
</dbReference>
<dbReference type="OrthoDB" id="9806197at2"/>
<name>E1R1A2_SEDSS</name>
<dbReference type="HOGENOM" id="CLU_023208_0_2_12"/>
<accession>E1R1A2</accession>
<feature type="binding site" evidence="8">
    <location>
        <position position="111"/>
    </location>
    <ligand>
        <name>Fe cation</name>
        <dbReference type="ChEBI" id="CHEBI:24875"/>
    </ligand>
</feature>
<feature type="binding site" evidence="8">
    <location>
        <position position="115"/>
    </location>
    <ligand>
        <name>Fe cation</name>
        <dbReference type="ChEBI" id="CHEBI:24875"/>
    </ligand>
</feature>
<comment type="function">
    <text evidence="8">Required for the formation of a threonylcarbamoyl group on adenosine at position 37 (t(6)A37) in tRNAs that read codons beginning with adenine. Is involved in the transfer of the threonylcarbamoyl moiety of threonylcarbamoyl-AMP (TC-AMP) to the N6 group of A37, together with TsaE and TsaB. TsaD likely plays a direct catalytic role in this reaction.</text>
</comment>
<evidence type="ECO:0000259" key="9">
    <source>
        <dbReference type="Pfam" id="PF00814"/>
    </source>
</evidence>
<evidence type="ECO:0000256" key="6">
    <source>
        <dbReference type="ARBA" id="ARBA00023315"/>
    </source>
</evidence>
<reference evidence="10 11" key="1">
    <citation type="journal article" date="2010" name="Stand. Genomic Sci.">
        <title>Complete genome sequence of Spirochaeta smaragdinae type strain (SEBR 4228).</title>
        <authorList>
            <person name="Mavromatis K."/>
            <person name="Yasawong M."/>
            <person name="Chertkov O."/>
            <person name="Lapidus A."/>
            <person name="Lucas S."/>
            <person name="Nolan M."/>
            <person name="Del Rio T.G."/>
            <person name="Tice H."/>
            <person name="Cheng J.F."/>
            <person name="Pitluck S."/>
            <person name="Liolios K."/>
            <person name="Ivanova N."/>
            <person name="Tapia R."/>
            <person name="Han C."/>
            <person name="Bruce D."/>
            <person name="Goodwin L."/>
            <person name="Pati A."/>
            <person name="Chen A."/>
            <person name="Palaniappan K."/>
            <person name="Land M."/>
            <person name="Hauser L."/>
            <person name="Chang Y.J."/>
            <person name="Jeffries C.D."/>
            <person name="Detter J.C."/>
            <person name="Rohde M."/>
            <person name="Brambilla E."/>
            <person name="Spring S."/>
            <person name="Goker M."/>
            <person name="Sikorski J."/>
            <person name="Woyke T."/>
            <person name="Bristow J."/>
            <person name="Eisen J.A."/>
            <person name="Markowitz V."/>
            <person name="Hugenholtz P."/>
            <person name="Klenk H.P."/>
            <person name="Kyrpides N.C."/>
        </authorList>
    </citation>
    <scope>NUCLEOTIDE SEQUENCE [LARGE SCALE GENOMIC DNA]</scope>
    <source>
        <strain evidence="11">DSM 11293 / JCM 15392 / SEBR 4228</strain>
    </source>
</reference>
<dbReference type="Gene3D" id="3.30.420.40">
    <property type="match status" value="2"/>
</dbReference>
<dbReference type="Pfam" id="PF00814">
    <property type="entry name" value="TsaD"/>
    <property type="match status" value="1"/>
</dbReference>
<protein>
    <recommendedName>
        <fullName evidence="8">tRNA N6-adenosine threonylcarbamoyltransferase</fullName>
        <ecNumber evidence="8">2.3.1.234</ecNumber>
    </recommendedName>
    <alternativeName>
        <fullName evidence="8">N6-L-threonylcarbamoyladenine synthase</fullName>
        <shortName evidence="8">t(6)A synthase</shortName>
    </alternativeName>
    <alternativeName>
        <fullName evidence="8">t(6)A37 threonylcarbamoyladenosine biosynthesis protein TsaD</fullName>
    </alternativeName>
    <alternativeName>
        <fullName evidence="8">tRNA threonylcarbamoyladenosine biosynthesis protein TsaD</fullName>
    </alternativeName>
</protein>
<dbReference type="NCBIfam" id="TIGR03723">
    <property type="entry name" value="T6A_TsaD_YgjD"/>
    <property type="match status" value="1"/>
</dbReference>
<sequence>MLVLGIETSCDECSIAVVEDGKTIRSNIVATQIDLHREFDGVVPEIASRLHTEWISSVFRRSLEEAGIAKEDIDVVAVTSRPGLIGSLLVGLSFAKGLAFALGKPLVTVDHIRAHLYAPHLEHSIDYPYLGLLVSGGHTVIGIVREYDSVEVLGTTIDDACGEAFDKVAKHYKMGYPGGVAIDKLAKQGDDSLFSFPDPSLHKGDHRYDVSYSGLKTAVINQITQFSSTPPPYRNEDIAASFQKAAVGMLMKRLRYAIDDTGIRRVVAGGGVVANSRLRRELSELEDVEVIVPSMRLCTDNGAMIAGLGYMMFVNGITSSLAENASSRVAAFRRGYP</sequence>
<keyword evidence="1 8" id="KW-0963">Cytoplasm</keyword>
<dbReference type="InterPro" id="IPR000905">
    <property type="entry name" value="Gcp-like_dom"/>
</dbReference>
<dbReference type="GO" id="GO:0016787">
    <property type="term" value="F:hydrolase activity"/>
    <property type="evidence" value="ECO:0007669"/>
    <property type="project" value="UniProtKB-KW"/>
</dbReference>
<feature type="binding site" evidence="8">
    <location>
        <position position="275"/>
    </location>
    <ligand>
        <name>substrate</name>
    </ligand>
</feature>
<evidence type="ECO:0000256" key="8">
    <source>
        <dbReference type="HAMAP-Rule" id="MF_01445"/>
    </source>
</evidence>
<dbReference type="InterPro" id="IPR022450">
    <property type="entry name" value="TsaD"/>
</dbReference>
<comment type="cofactor">
    <cofactor evidence="8">
        <name>Fe(2+)</name>
        <dbReference type="ChEBI" id="CHEBI:29033"/>
    </cofactor>
    <text evidence="8">Binds 1 Fe(2+) ion per subunit.</text>
</comment>
<dbReference type="NCBIfam" id="TIGR00329">
    <property type="entry name" value="gcp_kae1"/>
    <property type="match status" value="1"/>
</dbReference>
<dbReference type="HAMAP" id="MF_01445">
    <property type="entry name" value="TsaD"/>
    <property type="match status" value="1"/>
</dbReference>
<proteinExistence type="inferred from homology"/>
<dbReference type="PANTHER" id="PTHR11735">
    <property type="entry name" value="TRNA N6-ADENOSINE THREONYLCARBAMOYLTRANSFERASE"/>
    <property type="match status" value="1"/>
</dbReference>
<comment type="similarity">
    <text evidence="8">Belongs to the KAE1 / TsaD family.</text>
</comment>
<feature type="binding site" evidence="8">
    <location>
        <position position="300"/>
    </location>
    <ligand>
        <name>Fe cation</name>
        <dbReference type="ChEBI" id="CHEBI:24875"/>
    </ligand>
</feature>
<dbReference type="InterPro" id="IPR017860">
    <property type="entry name" value="Peptidase_M22_CS"/>
</dbReference>
<evidence type="ECO:0000313" key="11">
    <source>
        <dbReference type="Proteomes" id="UP000002318"/>
    </source>
</evidence>
<keyword evidence="3 8" id="KW-0819">tRNA processing</keyword>
<dbReference type="InterPro" id="IPR043129">
    <property type="entry name" value="ATPase_NBD"/>
</dbReference>
<dbReference type="PROSITE" id="PS01016">
    <property type="entry name" value="GLYCOPROTEASE"/>
    <property type="match status" value="1"/>
</dbReference>
<dbReference type="Proteomes" id="UP000002318">
    <property type="component" value="Chromosome"/>
</dbReference>
<evidence type="ECO:0000256" key="5">
    <source>
        <dbReference type="ARBA" id="ARBA00023004"/>
    </source>
</evidence>
<dbReference type="CDD" id="cd24133">
    <property type="entry name" value="ASKHA_NBD_TsaD_bac"/>
    <property type="match status" value="1"/>
</dbReference>
<evidence type="ECO:0000256" key="4">
    <source>
        <dbReference type="ARBA" id="ARBA00022723"/>
    </source>
</evidence>
<evidence type="ECO:0000313" key="10">
    <source>
        <dbReference type="EMBL" id="ADK80922.1"/>
    </source>
</evidence>
<dbReference type="eggNOG" id="COG0533">
    <property type="taxonomic scope" value="Bacteria"/>
</dbReference>
<dbReference type="PRINTS" id="PR00789">
    <property type="entry name" value="OSIALOPTASE"/>
</dbReference>